<feature type="compositionally biased region" description="Pro residues" evidence="1">
    <location>
        <begin position="527"/>
        <end position="540"/>
    </location>
</feature>
<feature type="transmembrane region" description="Helical" evidence="2">
    <location>
        <begin position="6"/>
        <end position="23"/>
    </location>
</feature>
<feature type="domain" description="DUF5671" evidence="3">
    <location>
        <begin position="186"/>
        <end position="298"/>
    </location>
</feature>
<dbReference type="EMBL" id="AVPL01000002">
    <property type="protein sequence ID" value="KGN42888.1"/>
    <property type="molecule type" value="Genomic_DNA"/>
</dbReference>
<proteinExistence type="predicted"/>
<evidence type="ECO:0000256" key="1">
    <source>
        <dbReference type="SAM" id="MobiDB-lite"/>
    </source>
</evidence>
<feature type="domain" description="DUF5671" evidence="3">
    <location>
        <begin position="363"/>
        <end position="499"/>
    </location>
</feature>
<keyword evidence="2" id="KW-0812">Transmembrane</keyword>
<feature type="transmembrane region" description="Helical" evidence="2">
    <location>
        <begin position="448"/>
        <end position="471"/>
    </location>
</feature>
<gene>
    <name evidence="4" type="ORF">N801_11310</name>
</gene>
<comment type="caution">
    <text evidence="4">The sequence shown here is derived from an EMBL/GenBank/DDBJ whole genome shotgun (WGS) entry which is preliminary data.</text>
</comment>
<feature type="transmembrane region" description="Helical" evidence="2">
    <location>
        <begin position="49"/>
        <end position="71"/>
    </location>
</feature>
<dbReference type="eggNOG" id="ENOG5032SXZ">
    <property type="taxonomic scope" value="Bacteria"/>
</dbReference>
<feature type="transmembrane region" description="Helical" evidence="2">
    <location>
        <begin position="398"/>
        <end position="423"/>
    </location>
</feature>
<dbReference type="OrthoDB" id="4819984at2"/>
<feature type="transmembrane region" description="Helical" evidence="2">
    <location>
        <begin position="118"/>
        <end position="138"/>
    </location>
</feature>
<evidence type="ECO:0000313" key="4">
    <source>
        <dbReference type="EMBL" id="KGN42888.1"/>
    </source>
</evidence>
<dbReference type="AlphaFoldDB" id="A0A0A0K0C7"/>
<feature type="transmembrane region" description="Helical" evidence="2">
    <location>
        <begin position="158"/>
        <end position="175"/>
    </location>
</feature>
<keyword evidence="2" id="KW-1133">Transmembrane helix</keyword>
<keyword evidence="5" id="KW-1185">Reference proteome</keyword>
<feature type="transmembrane region" description="Helical" evidence="2">
    <location>
        <begin position="187"/>
        <end position="208"/>
    </location>
</feature>
<dbReference type="STRING" id="1385519.N801_11310"/>
<feature type="transmembrane region" description="Helical" evidence="2">
    <location>
        <begin position="306"/>
        <end position="325"/>
    </location>
</feature>
<feature type="transmembrane region" description="Helical" evidence="2">
    <location>
        <begin position="228"/>
        <end position="249"/>
    </location>
</feature>
<evidence type="ECO:0000313" key="5">
    <source>
        <dbReference type="Proteomes" id="UP000030013"/>
    </source>
</evidence>
<dbReference type="RefSeq" id="WP_035932145.1">
    <property type="nucleotide sequence ID" value="NZ_AVPL01000002.1"/>
</dbReference>
<feature type="transmembrane region" description="Helical" evidence="2">
    <location>
        <begin position="364"/>
        <end position="386"/>
    </location>
</feature>
<organism evidence="4 5">
    <name type="scientific">Knoellia aerolata DSM 18566</name>
    <dbReference type="NCBI Taxonomy" id="1385519"/>
    <lineage>
        <taxon>Bacteria</taxon>
        <taxon>Bacillati</taxon>
        <taxon>Actinomycetota</taxon>
        <taxon>Actinomycetes</taxon>
        <taxon>Micrococcales</taxon>
        <taxon>Intrasporangiaceae</taxon>
        <taxon>Knoellia</taxon>
    </lineage>
</organism>
<dbReference type="Proteomes" id="UP000030013">
    <property type="component" value="Unassembled WGS sequence"/>
</dbReference>
<feature type="transmembrane region" description="Helical" evidence="2">
    <location>
        <begin position="491"/>
        <end position="510"/>
    </location>
</feature>
<accession>A0A0A0K0C7</accession>
<feature type="transmembrane region" description="Helical" evidence="2">
    <location>
        <begin position="83"/>
        <end position="106"/>
    </location>
</feature>
<evidence type="ECO:0000259" key="3">
    <source>
        <dbReference type="Pfam" id="PF18920"/>
    </source>
</evidence>
<keyword evidence="2" id="KW-0472">Membrane</keyword>
<reference evidence="4 5" key="1">
    <citation type="submission" date="2013-08" db="EMBL/GenBank/DDBJ databases">
        <title>The genome sequence of Knoellia aerolata.</title>
        <authorList>
            <person name="Zhu W."/>
            <person name="Wang G."/>
        </authorList>
    </citation>
    <scope>NUCLEOTIDE SEQUENCE [LARGE SCALE GENOMIC DNA]</scope>
    <source>
        <strain evidence="4 5">DSM 18566</strain>
    </source>
</reference>
<feature type="transmembrane region" description="Helical" evidence="2">
    <location>
        <begin position="261"/>
        <end position="294"/>
    </location>
</feature>
<protein>
    <recommendedName>
        <fullName evidence="3">DUF5671 domain-containing protein</fullName>
    </recommendedName>
</protein>
<evidence type="ECO:0000256" key="2">
    <source>
        <dbReference type="SAM" id="Phobius"/>
    </source>
</evidence>
<name>A0A0A0K0C7_9MICO</name>
<feature type="region of interest" description="Disordered" evidence="1">
    <location>
        <begin position="522"/>
        <end position="541"/>
    </location>
</feature>
<sequence>MIFALVLLTALVVVAVAVGSALSRRRQPGAGPGAGAHIEGSGIRRFFQYLLLAGLLFASASGITGLLGRVLDRGDVLVDDDAALALQLTFTVIALPLWALLARWTWRRLHTVPAEARSTAWAVHLTVVGLVSLVVAMTGWNEALSILLVPSRDDPGSALAQALVWSLVWALHHWWGPRVTPHRHLRFLHLVGSLIGLVTAATGLVRLVSSALRTVLDLEGESIVDTTTPLVIEAGIAFAVGAAVWVAYWQRRAVHDERDGPWLALVLIAGVGGGLVAAVAAVSLASYSVLVWLVGDPRAASATEHFASLPGQVATALVGLVVWWYHRVLLDADGAPGRVPASAAERTPESAPERAPERTEVRRVYEYLLAAIGLLAAGSGLVMLIVTMVEAVAAGPDVLAGVSAVNALLGALVLLAVGLPMWWRHWSRAQRARSQQPAPEVVSPTRRAYLLVLFGVMGVTAVVTVMTLVYLVLQDALAAGVDVETLRSVRFALGILVTTSLLAAYHWTVFRADRDETAELEGAGLLPPRPGTPSPAPPPTAARRRRVLLVGAADGASAALRSDDIDLELVRRTDVTVPAASLDELRGALARYPEGDLLLLEEPDGLRVVPIRNDP</sequence>
<dbReference type="Pfam" id="PF18920">
    <property type="entry name" value="DUF5671"/>
    <property type="match status" value="3"/>
</dbReference>
<feature type="domain" description="DUF5671" evidence="3">
    <location>
        <begin position="45"/>
        <end position="171"/>
    </location>
</feature>
<dbReference type="InterPro" id="IPR043728">
    <property type="entry name" value="DUF5671"/>
</dbReference>